<dbReference type="PANTHER" id="PTHR21037">
    <property type="entry name" value="39S RIBOSOMAL PROTEIN L14, MITOCHONDRIAL"/>
    <property type="match status" value="1"/>
</dbReference>
<name>A0A8C7IYX7_ONCKI</name>
<protein>
    <submittedName>
        <fullName evidence="2">Chromosome 1 open reading frame 53</fullName>
    </submittedName>
</protein>
<feature type="region of interest" description="Disordered" evidence="1">
    <location>
        <begin position="60"/>
        <end position="83"/>
    </location>
</feature>
<dbReference type="Pfam" id="PF17653">
    <property type="entry name" value="DUF5522"/>
    <property type="match status" value="1"/>
</dbReference>
<dbReference type="GeneTree" id="ENSGT00390000016548"/>
<dbReference type="Ensembl" id="ENSOKIT00005085124.1">
    <property type="protein sequence ID" value="ENSOKIP00005079908.1"/>
    <property type="gene ID" value="ENSOKIG00005034485.1"/>
</dbReference>
<reference evidence="2" key="1">
    <citation type="submission" date="2025-08" db="UniProtKB">
        <authorList>
            <consortium name="Ensembl"/>
        </authorList>
    </citation>
    <scope>IDENTIFICATION</scope>
</reference>
<organism evidence="2 3">
    <name type="scientific">Oncorhynchus kisutch</name>
    <name type="common">Coho salmon</name>
    <name type="synonym">Salmo kisutch</name>
    <dbReference type="NCBI Taxonomy" id="8019"/>
    <lineage>
        <taxon>Eukaryota</taxon>
        <taxon>Metazoa</taxon>
        <taxon>Chordata</taxon>
        <taxon>Craniata</taxon>
        <taxon>Vertebrata</taxon>
        <taxon>Euteleostomi</taxon>
        <taxon>Actinopterygii</taxon>
        <taxon>Neopterygii</taxon>
        <taxon>Teleostei</taxon>
        <taxon>Protacanthopterygii</taxon>
        <taxon>Salmoniformes</taxon>
        <taxon>Salmonidae</taxon>
        <taxon>Salmoninae</taxon>
        <taxon>Oncorhynchus</taxon>
    </lineage>
</organism>
<dbReference type="PANTHER" id="PTHR21037:SF2">
    <property type="entry name" value="SIMILAR TO NOVEL PROTEIN"/>
    <property type="match status" value="1"/>
</dbReference>
<keyword evidence="3" id="KW-1185">Reference proteome</keyword>
<feature type="compositionally biased region" description="Polar residues" evidence="1">
    <location>
        <begin position="67"/>
        <end position="78"/>
    </location>
</feature>
<reference evidence="2" key="2">
    <citation type="submission" date="2025-09" db="UniProtKB">
        <authorList>
            <consortium name="Ensembl"/>
        </authorList>
    </citation>
    <scope>IDENTIFICATION</scope>
</reference>
<accession>A0A8C7IYX7</accession>
<evidence type="ECO:0000256" key="1">
    <source>
        <dbReference type="SAM" id="MobiDB-lite"/>
    </source>
</evidence>
<evidence type="ECO:0000313" key="3">
    <source>
        <dbReference type="Proteomes" id="UP000694557"/>
    </source>
</evidence>
<sequence>MLFCQCFPRETLLCGLILQRAKRAVKIMSTQDASQHDFNQKRLIANNSGSLQIHTTKAELTEDSDTGVKTSNDMQETNRTTEKQFTEDELAIHKLHREACEAKRQMYMDPGSGYKVFTEFAHRQRGKCCGNACRHCPFGQVNVKDPANKKHFNSMYYV</sequence>
<dbReference type="InterPro" id="IPR040807">
    <property type="entry name" value="DUF5522"/>
</dbReference>
<proteinExistence type="predicted"/>
<dbReference type="Proteomes" id="UP000694557">
    <property type="component" value="Unassembled WGS sequence"/>
</dbReference>
<dbReference type="AlphaFoldDB" id="A0A8C7IYX7"/>
<gene>
    <name evidence="2" type="primary">C1orf53</name>
</gene>
<evidence type="ECO:0000313" key="2">
    <source>
        <dbReference type="Ensembl" id="ENSOKIP00005079908.1"/>
    </source>
</evidence>